<dbReference type="Pfam" id="PF02410">
    <property type="entry name" value="RsfS"/>
    <property type="match status" value="1"/>
</dbReference>
<evidence type="ECO:0000313" key="3">
    <source>
        <dbReference type="Proteomes" id="UP000824469"/>
    </source>
</evidence>
<comment type="caution">
    <text evidence="2">The sequence shown here is derived from an EMBL/GenBank/DDBJ whole genome shotgun (WGS) entry which is preliminary data.</text>
</comment>
<dbReference type="AlphaFoldDB" id="A0AA38FN79"/>
<gene>
    <name evidence="2" type="ORF">KI387_010817</name>
</gene>
<dbReference type="GO" id="GO:0090071">
    <property type="term" value="P:negative regulation of ribosome biogenesis"/>
    <property type="evidence" value="ECO:0007669"/>
    <property type="project" value="TreeGrafter"/>
</dbReference>
<protein>
    <submittedName>
        <fullName evidence="2">Uncharacterized protein</fullName>
    </submittedName>
</protein>
<accession>A0AA38FN79</accession>
<dbReference type="InterPro" id="IPR004394">
    <property type="entry name" value="Iojap/RsfS/C7orf30"/>
</dbReference>
<dbReference type="EMBL" id="JAHRHJ020000008">
    <property type="protein sequence ID" value="KAH9306413.1"/>
    <property type="molecule type" value="Genomic_DNA"/>
</dbReference>
<keyword evidence="3" id="KW-1185">Reference proteome</keyword>
<dbReference type="InterPro" id="IPR043519">
    <property type="entry name" value="NT_sf"/>
</dbReference>
<evidence type="ECO:0000313" key="2">
    <source>
        <dbReference type="EMBL" id="KAH9306413.1"/>
    </source>
</evidence>
<dbReference type="PANTHER" id="PTHR21043:SF2">
    <property type="entry name" value="PROTEIN IOJAP, CHLOROPLASTIC"/>
    <property type="match status" value="1"/>
</dbReference>
<dbReference type="OMA" id="FLQCIEN"/>
<sequence>NTNEYVEEELDKLLEEYGEVVFTNPYQGSSSAGPNDDAEGLSFVLALAKVADDVKAADIQILCVKRLVYWTSFFIIATAFSNPQIDAIGEKMRDIAEQQFKKFPTGDVKPNSWTLLDF</sequence>
<comment type="similarity">
    <text evidence="1">Belongs to the Iojap/RsfS family.</text>
</comment>
<reference evidence="2 3" key="1">
    <citation type="journal article" date="2021" name="Nat. Plants">
        <title>The Taxus genome provides insights into paclitaxel biosynthesis.</title>
        <authorList>
            <person name="Xiong X."/>
            <person name="Gou J."/>
            <person name="Liao Q."/>
            <person name="Li Y."/>
            <person name="Zhou Q."/>
            <person name="Bi G."/>
            <person name="Li C."/>
            <person name="Du R."/>
            <person name="Wang X."/>
            <person name="Sun T."/>
            <person name="Guo L."/>
            <person name="Liang H."/>
            <person name="Lu P."/>
            <person name="Wu Y."/>
            <person name="Zhang Z."/>
            <person name="Ro D.K."/>
            <person name="Shang Y."/>
            <person name="Huang S."/>
            <person name="Yan J."/>
        </authorList>
    </citation>
    <scope>NUCLEOTIDE SEQUENCE [LARGE SCALE GENOMIC DNA]</scope>
    <source>
        <strain evidence="2">Ta-2019</strain>
    </source>
</reference>
<dbReference type="Gene3D" id="3.30.460.10">
    <property type="entry name" value="Beta Polymerase, domain 2"/>
    <property type="match status" value="1"/>
</dbReference>
<name>A0AA38FN79_TAXCH</name>
<dbReference type="PANTHER" id="PTHR21043">
    <property type="entry name" value="IOJAP SUPERFAMILY ORTHOLOG"/>
    <property type="match status" value="1"/>
</dbReference>
<dbReference type="GO" id="GO:0017148">
    <property type="term" value="P:negative regulation of translation"/>
    <property type="evidence" value="ECO:0007669"/>
    <property type="project" value="TreeGrafter"/>
</dbReference>
<dbReference type="Proteomes" id="UP000824469">
    <property type="component" value="Unassembled WGS sequence"/>
</dbReference>
<organism evidence="2 3">
    <name type="scientific">Taxus chinensis</name>
    <name type="common">Chinese yew</name>
    <name type="synonym">Taxus wallichiana var. chinensis</name>
    <dbReference type="NCBI Taxonomy" id="29808"/>
    <lineage>
        <taxon>Eukaryota</taxon>
        <taxon>Viridiplantae</taxon>
        <taxon>Streptophyta</taxon>
        <taxon>Embryophyta</taxon>
        <taxon>Tracheophyta</taxon>
        <taxon>Spermatophyta</taxon>
        <taxon>Pinopsida</taxon>
        <taxon>Pinidae</taxon>
        <taxon>Conifers II</taxon>
        <taxon>Cupressales</taxon>
        <taxon>Taxaceae</taxon>
        <taxon>Taxus</taxon>
    </lineage>
</organism>
<feature type="non-terminal residue" evidence="2">
    <location>
        <position position="1"/>
    </location>
</feature>
<evidence type="ECO:0000256" key="1">
    <source>
        <dbReference type="ARBA" id="ARBA00010574"/>
    </source>
</evidence>
<proteinExistence type="inferred from homology"/>
<dbReference type="GO" id="GO:0043023">
    <property type="term" value="F:ribosomal large subunit binding"/>
    <property type="evidence" value="ECO:0007669"/>
    <property type="project" value="TreeGrafter"/>
</dbReference>
<feature type="non-terminal residue" evidence="2">
    <location>
        <position position="118"/>
    </location>
</feature>
<dbReference type="SUPFAM" id="SSF81301">
    <property type="entry name" value="Nucleotidyltransferase"/>
    <property type="match status" value="1"/>
</dbReference>